<name>A0A0E9XUX2_ANGAN</name>
<dbReference type="EMBL" id="GBXM01002912">
    <property type="protein sequence ID" value="JAI05666.1"/>
    <property type="molecule type" value="Transcribed_RNA"/>
</dbReference>
<protein>
    <submittedName>
        <fullName evidence="1">Uncharacterized protein</fullName>
    </submittedName>
</protein>
<dbReference type="AlphaFoldDB" id="A0A0E9XUX2"/>
<reference evidence="1" key="1">
    <citation type="submission" date="2014-11" db="EMBL/GenBank/DDBJ databases">
        <authorList>
            <person name="Amaro Gonzalez C."/>
        </authorList>
    </citation>
    <scope>NUCLEOTIDE SEQUENCE</scope>
</reference>
<sequence length="54" mass="6133">MDFTCFKIQISGVLAIGQKTDKEERSNTANHIALGDLYYCRGVYTVRACALRKY</sequence>
<reference evidence="1" key="2">
    <citation type="journal article" date="2015" name="Fish Shellfish Immunol.">
        <title>Early steps in the European eel (Anguilla anguilla)-Vibrio vulnificus interaction in the gills: Role of the RtxA13 toxin.</title>
        <authorList>
            <person name="Callol A."/>
            <person name="Pajuelo D."/>
            <person name="Ebbesson L."/>
            <person name="Teles M."/>
            <person name="MacKenzie S."/>
            <person name="Amaro C."/>
        </authorList>
    </citation>
    <scope>NUCLEOTIDE SEQUENCE</scope>
</reference>
<evidence type="ECO:0000313" key="1">
    <source>
        <dbReference type="EMBL" id="JAI05666.1"/>
    </source>
</evidence>
<organism evidence="1">
    <name type="scientific">Anguilla anguilla</name>
    <name type="common">European freshwater eel</name>
    <name type="synonym">Muraena anguilla</name>
    <dbReference type="NCBI Taxonomy" id="7936"/>
    <lineage>
        <taxon>Eukaryota</taxon>
        <taxon>Metazoa</taxon>
        <taxon>Chordata</taxon>
        <taxon>Craniata</taxon>
        <taxon>Vertebrata</taxon>
        <taxon>Euteleostomi</taxon>
        <taxon>Actinopterygii</taxon>
        <taxon>Neopterygii</taxon>
        <taxon>Teleostei</taxon>
        <taxon>Anguilliformes</taxon>
        <taxon>Anguillidae</taxon>
        <taxon>Anguilla</taxon>
    </lineage>
</organism>
<proteinExistence type="predicted"/>
<accession>A0A0E9XUX2</accession>